<dbReference type="PANTHER" id="PTHR22684:SF0">
    <property type="entry name" value="RIBOSOME QUALITY CONTROL COMPLEX SUBUNIT TCF25"/>
    <property type="match status" value="1"/>
</dbReference>
<feature type="region of interest" description="Disordered" evidence="1">
    <location>
        <begin position="1"/>
        <end position="77"/>
    </location>
</feature>
<keyword evidence="3" id="KW-1185">Reference proteome</keyword>
<evidence type="ECO:0000256" key="1">
    <source>
        <dbReference type="SAM" id="MobiDB-lite"/>
    </source>
</evidence>
<reference evidence="3" key="2">
    <citation type="journal article" date="2020" name="Data Brief">
        <title>Transcriptome dataset of Babesia bovis life stages within vertebrate and invertebrate hosts.</title>
        <authorList>
            <person name="Ueti M.W."/>
            <person name="Johnson W.C."/>
            <person name="Kappmeyer L.S."/>
            <person name="Herndon D.R."/>
            <person name="Mousel M.R."/>
            <person name="Reif K.E."/>
            <person name="Taus N.S."/>
            <person name="Ifeonu O.O."/>
            <person name="Silva J.C."/>
            <person name="Suarez C.E."/>
            <person name="Brayton K.A."/>
        </authorList>
    </citation>
    <scope>NUCLEOTIDE SEQUENCE [LARGE SCALE GENOMIC DNA]</scope>
</reference>
<gene>
    <name evidence="2" type="ORF">BBOV_III011600</name>
</gene>
<comment type="caution">
    <text evidence="2">The sequence shown here is derived from an EMBL/GenBank/DDBJ whole genome shotgun (WGS) entry which is preliminary data.</text>
</comment>
<dbReference type="KEGG" id="bbo:BBOV_III011600"/>
<dbReference type="VEuPathDB" id="PiroplasmaDB:BBOV_III011600"/>
<evidence type="ECO:0008006" key="4">
    <source>
        <dbReference type="Google" id="ProtNLM"/>
    </source>
</evidence>
<reference evidence="3" key="3">
    <citation type="journal article" date="2021" name="Int. J. Parasitol.">
        <title>Comparative analysis of gene expression between Babesia bovis blood stages and kinetes allowed by improved genome annotation.</title>
        <authorList>
            <person name="Ueti M.W."/>
            <person name="Johnson W.C."/>
            <person name="Kappmeyer L.S."/>
            <person name="Herndon D.R."/>
            <person name="Mousel M.R."/>
            <person name="Reif K.E."/>
            <person name="Taus N.S."/>
            <person name="Ifeonu O.O."/>
            <person name="Silva J.C."/>
            <person name="Suarez C.E."/>
            <person name="Brayton K.A."/>
        </authorList>
    </citation>
    <scope>NUCLEOTIDE SEQUENCE [LARGE SCALE GENOMIC DNA]</scope>
</reference>
<feature type="compositionally biased region" description="Basic and acidic residues" evidence="1">
    <location>
        <begin position="9"/>
        <end position="18"/>
    </location>
</feature>
<dbReference type="eggNOG" id="KOG2422">
    <property type="taxonomic scope" value="Eukaryota"/>
</dbReference>
<dbReference type="STRING" id="5865.A7AQ78"/>
<dbReference type="Pfam" id="PF04910">
    <property type="entry name" value="Tcf25"/>
    <property type="match status" value="1"/>
</dbReference>
<reference evidence="2 3" key="1">
    <citation type="journal article" date="2007" name="PLoS Pathog.">
        <title>Genome sequence of Babesia bovis and comparative analysis of apicomplexan hemoprotozoa.</title>
        <authorList>
            <person name="Brayton K.A."/>
            <person name="Lau A.O.T."/>
            <person name="Herndon D.R."/>
            <person name="Hannick L."/>
            <person name="Kappmeyer L.S."/>
            <person name="Berens S.J."/>
            <person name="Bidwell S.L."/>
            <person name="Brown W.C."/>
            <person name="Crabtree J."/>
            <person name="Fadrosh D."/>
            <person name="Feldblum T."/>
            <person name="Forberger H.A."/>
            <person name="Haas B.J."/>
            <person name="Howell J.M."/>
            <person name="Khouri H."/>
            <person name="Koo H."/>
            <person name="Mann D.J."/>
            <person name="Norimine J."/>
            <person name="Paulsen I.T."/>
            <person name="Radune D."/>
            <person name="Ren Q."/>
            <person name="Smith R.K. Jr."/>
            <person name="Suarez C.E."/>
            <person name="White O."/>
            <person name="Wortman J.R."/>
            <person name="Knowles D.P. Jr."/>
            <person name="McElwain T.F."/>
            <person name="Nene V.M."/>
        </authorList>
    </citation>
    <scope>NUCLEOTIDE SEQUENCE [LARGE SCALE GENOMIC DNA]</scope>
    <source>
        <strain evidence="2">T2Bo</strain>
    </source>
</reference>
<organism evidence="2 3">
    <name type="scientific">Babesia bovis</name>
    <dbReference type="NCBI Taxonomy" id="5865"/>
    <lineage>
        <taxon>Eukaryota</taxon>
        <taxon>Sar</taxon>
        <taxon>Alveolata</taxon>
        <taxon>Apicomplexa</taxon>
        <taxon>Aconoidasida</taxon>
        <taxon>Piroplasmida</taxon>
        <taxon>Babesiidae</taxon>
        <taxon>Babesia</taxon>
    </lineage>
</organism>
<dbReference type="AlphaFoldDB" id="A7AQ78"/>
<dbReference type="OMA" id="LERKGQW"/>
<sequence>MSTRQIRRLLREREKKDDADDSVPITSPIVQVNRPKSSFAAYRELVDSSEDSSSDTQSADEDSASENSDELDSEQEYRDNVTIALNDDTLESDSDSDDALLESFIAKQPKPVDIDSHGETNKLDCLRIDPRSFRIPGLQMDTRSSARMRLSKGMIGSLQSRNWLVPGIPPKVADKLRTIIPRDIRIKGSVDAKTKRERFVVEFSDRYKNVQEMCLMAVDSQDPGLLRRILDANPQHIEVLLRASCISTLQGHHEDAFTFLFSAVQYIQAAFPPRFSPWRIDESGFSNVWLPSTVNSNLIVYRLLILYMISLERQGQWEVSLAICKLLLLLDFPSDISHALLHIDMYIMNTSGIGLYPFSVAYARALEYSVPLHWILPNFAFGVAMDYATKEKVDTIEIPATDSDLQMIKQFLTLEESKLGVRFHPGEQDTEQYGSRRAQLYLLRAILQYPGIISLLSKEPFASELAVYTHTEPFITWCSDVYKSDTMLLKCYLKKTCDIWRNESLFLLNQTANLIVDIYRTEDGAGILDAFRDLWLSFRLDIKLPFDTEDIIVAEFDLASHSLPIALQ</sequence>
<dbReference type="PANTHER" id="PTHR22684">
    <property type="entry name" value="NULP1-RELATED"/>
    <property type="match status" value="1"/>
</dbReference>
<dbReference type="EMBL" id="AAXT01000001">
    <property type="protein sequence ID" value="EDO08712.1"/>
    <property type="molecule type" value="Genomic_DNA"/>
</dbReference>
<proteinExistence type="predicted"/>
<dbReference type="InParanoid" id="A7AQ78"/>
<dbReference type="InterPro" id="IPR006994">
    <property type="entry name" value="TCF25/Rqc1"/>
</dbReference>
<evidence type="ECO:0000313" key="2">
    <source>
        <dbReference type="EMBL" id="EDO08712.1"/>
    </source>
</evidence>
<feature type="compositionally biased region" description="Polar residues" evidence="1">
    <location>
        <begin position="24"/>
        <end position="36"/>
    </location>
</feature>
<dbReference type="GeneID" id="5480540"/>
<accession>A7AQ78</accession>
<dbReference type="Proteomes" id="UP000002173">
    <property type="component" value="Unassembled WGS sequence"/>
</dbReference>
<name>A7AQ78_BABBO</name>
<dbReference type="RefSeq" id="XP_001612280.1">
    <property type="nucleotide sequence ID" value="XM_001612230.1"/>
</dbReference>
<protein>
    <recommendedName>
        <fullName evidence="4">Transcription factor 25</fullName>
    </recommendedName>
</protein>
<evidence type="ECO:0000313" key="3">
    <source>
        <dbReference type="Proteomes" id="UP000002173"/>
    </source>
</evidence>
<dbReference type="GO" id="GO:1990112">
    <property type="term" value="C:RQC complex"/>
    <property type="evidence" value="ECO:0007669"/>
    <property type="project" value="TreeGrafter"/>
</dbReference>
<feature type="compositionally biased region" description="Acidic residues" evidence="1">
    <location>
        <begin position="47"/>
        <end position="74"/>
    </location>
</feature>